<name>A0A6M1SIH9_9HYPH</name>
<evidence type="ECO:0000313" key="6">
    <source>
        <dbReference type="EMBL" id="NGO66616.1"/>
    </source>
</evidence>
<dbReference type="EMBL" id="JAAKZH010000013">
    <property type="protein sequence ID" value="NGO66616.1"/>
    <property type="molecule type" value="Genomic_DNA"/>
</dbReference>
<keyword evidence="2 5" id="KW-0812">Transmembrane</keyword>
<dbReference type="InterPro" id="IPR007300">
    <property type="entry name" value="CidB/LrgB"/>
</dbReference>
<evidence type="ECO:0000256" key="2">
    <source>
        <dbReference type="ARBA" id="ARBA00022692"/>
    </source>
</evidence>
<feature type="transmembrane region" description="Helical" evidence="5">
    <location>
        <begin position="214"/>
        <end position="239"/>
    </location>
</feature>
<evidence type="ECO:0000256" key="1">
    <source>
        <dbReference type="ARBA" id="ARBA00004141"/>
    </source>
</evidence>
<evidence type="ECO:0000256" key="3">
    <source>
        <dbReference type="ARBA" id="ARBA00022989"/>
    </source>
</evidence>
<keyword evidence="3 5" id="KW-1133">Transmembrane helix</keyword>
<dbReference type="PANTHER" id="PTHR30249:SF0">
    <property type="entry name" value="PLASTIDAL GLYCOLATE_GLYCERATE TRANSLOCATOR 1, CHLOROPLASTIC"/>
    <property type="match status" value="1"/>
</dbReference>
<feature type="transmembrane region" description="Helical" evidence="5">
    <location>
        <begin position="70"/>
        <end position="90"/>
    </location>
</feature>
<reference evidence="6 7" key="1">
    <citation type="submission" date="2020-02" db="EMBL/GenBank/DDBJ databases">
        <title>Genome sequence of the type strain CCBAU10050 of Rhizobium daejeonense.</title>
        <authorList>
            <person name="Gao J."/>
            <person name="Sun J."/>
        </authorList>
    </citation>
    <scope>NUCLEOTIDE SEQUENCE [LARGE SCALE GENOMIC DNA]</scope>
    <source>
        <strain evidence="6 7">CCBAU10050</strain>
    </source>
</reference>
<keyword evidence="7" id="KW-1185">Reference proteome</keyword>
<feature type="transmembrane region" description="Helical" evidence="5">
    <location>
        <begin position="155"/>
        <end position="178"/>
    </location>
</feature>
<dbReference type="AlphaFoldDB" id="A0A6M1SIH9"/>
<sequence>MSSALSSALAAELPAILLWLAVTLAIWRICLWLAQRVRVSSLRNPLVFGIIILCVLLPSAGVRAEDYLRAVRPLTFPVSLATVALALPLWQQRALIRANAGPMLLSALASTVAGIGSAVAIGWALGLEPPHLASMAPRMTTLAVALPLSASTGGWASLTMLCVMANGIGGAFISSAVWKYLAPQSGPEERAFALGLTSHAMGIARTLALNPECISLASCGMLLSALVTVVLYGLADVVFAMF</sequence>
<evidence type="ECO:0000256" key="4">
    <source>
        <dbReference type="ARBA" id="ARBA00023136"/>
    </source>
</evidence>
<gene>
    <name evidence="6" type="ORF">G6N76_23390</name>
</gene>
<feature type="transmembrane region" description="Helical" evidence="5">
    <location>
        <begin position="102"/>
        <end position="125"/>
    </location>
</feature>
<proteinExistence type="predicted"/>
<comment type="subcellular location">
    <subcellularLocation>
        <location evidence="1">Membrane</location>
        <topology evidence="1">Multi-pass membrane protein</topology>
    </subcellularLocation>
</comment>
<organism evidence="6 7">
    <name type="scientific">Rhizobium daejeonense</name>
    <dbReference type="NCBI Taxonomy" id="240521"/>
    <lineage>
        <taxon>Bacteria</taxon>
        <taxon>Pseudomonadati</taxon>
        <taxon>Pseudomonadota</taxon>
        <taxon>Alphaproteobacteria</taxon>
        <taxon>Hyphomicrobiales</taxon>
        <taxon>Rhizobiaceae</taxon>
        <taxon>Rhizobium/Agrobacterium group</taxon>
        <taxon>Rhizobium</taxon>
    </lineage>
</organism>
<comment type="caution">
    <text evidence="6">The sequence shown here is derived from an EMBL/GenBank/DDBJ whole genome shotgun (WGS) entry which is preliminary data.</text>
</comment>
<dbReference type="GO" id="GO:0016020">
    <property type="term" value="C:membrane"/>
    <property type="evidence" value="ECO:0007669"/>
    <property type="project" value="UniProtKB-SubCell"/>
</dbReference>
<feature type="transmembrane region" description="Helical" evidence="5">
    <location>
        <begin position="46"/>
        <end position="64"/>
    </location>
</feature>
<feature type="transmembrane region" description="Helical" evidence="5">
    <location>
        <begin position="16"/>
        <end position="34"/>
    </location>
</feature>
<keyword evidence="4 5" id="KW-0472">Membrane</keyword>
<dbReference type="Proteomes" id="UP000477849">
    <property type="component" value="Unassembled WGS sequence"/>
</dbReference>
<evidence type="ECO:0000256" key="5">
    <source>
        <dbReference type="SAM" id="Phobius"/>
    </source>
</evidence>
<dbReference type="RefSeq" id="WP_163897358.1">
    <property type="nucleotide sequence ID" value="NZ_CP048424.1"/>
</dbReference>
<protein>
    <submittedName>
        <fullName evidence="6">LrgB family protein</fullName>
    </submittedName>
</protein>
<evidence type="ECO:0000313" key="7">
    <source>
        <dbReference type="Proteomes" id="UP000477849"/>
    </source>
</evidence>
<accession>A0A6M1SIH9</accession>
<dbReference type="PANTHER" id="PTHR30249">
    <property type="entry name" value="PUTATIVE SEROTONIN TRANSPORTER"/>
    <property type="match status" value="1"/>
</dbReference>
<dbReference type="Pfam" id="PF04172">
    <property type="entry name" value="LrgB"/>
    <property type="match status" value="1"/>
</dbReference>